<dbReference type="Gene3D" id="3.90.1200.10">
    <property type="match status" value="1"/>
</dbReference>
<dbReference type="PANTHER" id="PTHR21310">
    <property type="entry name" value="AMINOGLYCOSIDE PHOSPHOTRANSFERASE-RELATED-RELATED"/>
    <property type="match status" value="1"/>
</dbReference>
<accession>A0A3D9QUM8</accession>
<keyword evidence="2" id="KW-0418">Kinase</keyword>
<organism evidence="2 3">
    <name type="scientific">Paenibacillus taihuensis</name>
    <dbReference type="NCBI Taxonomy" id="1156355"/>
    <lineage>
        <taxon>Bacteria</taxon>
        <taxon>Bacillati</taxon>
        <taxon>Bacillota</taxon>
        <taxon>Bacilli</taxon>
        <taxon>Bacillales</taxon>
        <taxon>Paenibacillaceae</taxon>
        <taxon>Paenibacillus</taxon>
    </lineage>
</organism>
<sequence>MGHFTMASLPIPKVIEIGETDSEFFAVSERVPGDTHLDQLNESEMLVLLPQLFDALYELQMQDLTSTEKVGLWRPEGTGRSWGDELLSIAEPRDRLAGWREKLDKFSREASIFDAGVLKLGKLVPHLPEVRGIVHNDLLNRNVLVSNKKLTGVFDWGNAFYGDPLYDHALFLYWWPWFPQWQGIDVEGIMDLHWVKRGGAPEQMKERLLSCLIHIGLDHIAYCAFRDRTVDMKRNADQVLLYL</sequence>
<name>A0A3D9QUM8_9BACL</name>
<evidence type="ECO:0000259" key="1">
    <source>
        <dbReference type="Pfam" id="PF01636"/>
    </source>
</evidence>
<keyword evidence="3" id="KW-1185">Reference proteome</keyword>
<gene>
    <name evidence="2" type="ORF">A8990_14161</name>
</gene>
<reference evidence="2 3" key="1">
    <citation type="submission" date="2018-08" db="EMBL/GenBank/DDBJ databases">
        <title>Genomic Encyclopedia of Type Strains, Phase III (KMG-III): the genomes of soil and plant-associated and newly described type strains.</title>
        <authorList>
            <person name="Whitman W."/>
        </authorList>
    </citation>
    <scope>NUCLEOTIDE SEQUENCE [LARGE SCALE GENOMIC DNA]</scope>
    <source>
        <strain evidence="2 3">CGMCC 1.10966</strain>
    </source>
</reference>
<dbReference type="Gene3D" id="3.30.200.150">
    <property type="match status" value="1"/>
</dbReference>
<feature type="domain" description="Aminoglycoside phosphotransferase" evidence="1">
    <location>
        <begin position="3"/>
        <end position="178"/>
    </location>
</feature>
<dbReference type="Proteomes" id="UP000256304">
    <property type="component" value="Unassembled WGS sequence"/>
</dbReference>
<dbReference type="SUPFAM" id="SSF56112">
    <property type="entry name" value="Protein kinase-like (PK-like)"/>
    <property type="match status" value="1"/>
</dbReference>
<comment type="caution">
    <text evidence="2">The sequence shown here is derived from an EMBL/GenBank/DDBJ whole genome shotgun (WGS) entry which is preliminary data.</text>
</comment>
<evidence type="ECO:0000313" key="3">
    <source>
        <dbReference type="Proteomes" id="UP000256304"/>
    </source>
</evidence>
<dbReference type="OrthoDB" id="334783at2"/>
<dbReference type="RefSeq" id="WP_116191851.1">
    <property type="nucleotide sequence ID" value="NZ_QTTN01000041.1"/>
</dbReference>
<dbReference type="GO" id="GO:0016301">
    <property type="term" value="F:kinase activity"/>
    <property type="evidence" value="ECO:0007669"/>
    <property type="project" value="UniProtKB-KW"/>
</dbReference>
<protein>
    <submittedName>
        <fullName evidence="2">Hygromycin-B 4-O-kinase</fullName>
    </submittedName>
</protein>
<proteinExistence type="predicted"/>
<dbReference type="Pfam" id="PF01636">
    <property type="entry name" value="APH"/>
    <property type="match status" value="1"/>
</dbReference>
<dbReference type="InterPro" id="IPR051678">
    <property type="entry name" value="AGP_Transferase"/>
</dbReference>
<keyword evidence="2" id="KW-0808">Transferase</keyword>
<dbReference type="InterPro" id="IPR002575">
    <property type="entry name" value="Aminoglycoside_PTrfase"/>
</dbReference>
<dbReference type="InterPro" id="IPR011009">
    <property type="entry name" value="Kinase-like_dom_sf"/>
</dbReference>
<evidence type="ECO:0000313" key="2">
    <source>
        <dbReference type="EMBL" id="REE67699.1"/>
    </source>
</evidence>
<dbReference type="EMBL" id="QTTN01000041">
    <property type="protein sequence ID" value="REE67699.1"/>
    <property type="molecule type" value="Genomic_DNA"/>
</dbReference>
<dbReference type="AlphaFoldDB" id="A0A3D9QUM8"/>